<keyword evidence="1" id="KW-0812">Transmembrane</keyword>
<dbReference type="Proteomes" id="UP001501459">
    <property type="component" value="Unassembled WGS sequence"/>
</dbReference>
<dbReference type="EMBL" id="BAAADM010000006">
    <property type="protein sequence ID" value="GAA0430266.1"/>
    <property type="molecule type" value="Genomic_DNA"/>
</dbReference>
<gene>
    <name evidence="3" type="ORF">GCM10008983_03320</name>
</gene>
<evidence type="ECO:0000256" key="1">
    <source>
        <dbReference type="SAM" id="Phobius"/>
    </source>
</evidence>
<name>A0ABN0Z3I8_9BACI</name>
<dbReference type="PANTHER" id="PTHR34351">
    <property type="entry name" value="SLR1927 PROTEIN-RELATED"/>
    <property type="match status" value="1"/>
</dbReference>
<dbReference type="InterPro" id="IPR002881">
    <property type="entry name" value="DUF58"/>
</dbReference>
<dbReference type="Pfam" id="PF01882">
    <property type="entry name" value="DUF58"/>
    <property type="match status" value="1"/>
</dbReference>
<reference evidence="3 4" key="1">
    <citation type="journal article" date="2019" name="Int. J. Syst. Evol. Microbiol.">
        <title>The Global Catalogue of Microorganisms (GCM) 10K type strain sequencing project: providing services to taxonomists for standard genome sequencing and annotation.</title>
        <authorList>
            <consortium name="The Broad Institute Genomics Platform"/>
            <consortium name="The Broad Institute Genome Sequencing Center for Infectious Disease"/>
            <person name="Wu L."/>
            <person name="Ma J."/>
        </authorList>
    </citation>
    <scope>NUCLEOTIDE SEQUENCE [LARGE SCALE GENOMIC DNA]</scope>
    <source>
        <strain evidence="3 4">JCM 12149</strain>
    </source>
</reference>
<feature type="transmembrane region" description="Helical" evidence="1">
    <location>
        <begin position="33"/>
        <end position="53"/>
    </location>
</feature>
<keyword evidence="4" id="KW-1185">Reference proteome</keyword>
<organism evidence="3 4">
    <name type="scientific">Lentibacillus halophilus</name>
    <dbReference type="NCBI Taxonomy" id="295065"/>
    <lineage>
        <taxon>Bacteria</taxon>
        <taxon>Bacillati</taxon>
        <taxon>Bacillota</taxon>
        <taxon>Bacilli</taxon>
        <taxon>Bacillales</taxon>
        <taxon>Bacillaceae</taxon>
        <taxon>Lentibacillus</taxon>
    </lineage>
</organism>
<dbReference type="RefSeq" id="WP_343750749.1">
    <property type="nucleotide sequence ID" value="NZ_BAAADM010000006.1"/>
</dbReference>
<sequence>MKAIIQFVGKLAFAIILFLLLFSFAMFQGGFVSWFLFFGFLPIFLYHLGLLLYPIQKWKVTRELSRRVIRAGDRVSVTIRIKRSTPFPLYYCIFEEVFPDTLQEVGGAPERYSDLDRPDKRHVNRTIKKIIFPGFRRTIKLPYVIEQVPRGEHKLTSIRIRTGDMFGMVTKEHVFQTADRLTAFPNERPVRIPENTTRVEQEAVPSQAMSAKNTNVAAGIREYTPGDKFSWIDWKQTAKKNTLITKEFEQEKRTDTVIVLDACRYQGMNELAFEAAVELTLSLLGVIRKQTSQAGFLSVGEQAAYFPLTQDPLNQDWINRYLTRLHPGGNVSSPVRLREEIMQLPSSAVMILVTTHMDSSFPEMIRQTGRRMKKIAVVLIQGSSWLTHDVQMIIRQLRLEGVTVNVQTENELSQKTIEVMMT</sequence>
<evidence type="ECO:0000313" key="4">
    <source>
        <dbReference type="Proteomes" id="UP001501459"/>
    </source>
</evidence>
<feature type="transmembrane region" description="Helical" evidence="1">
    <location>
        <begin position="7"/>
        <end position="27"/>
    </location>
</feature>
<evidence type="ECO:0000313" key="3">
    <source>
        <dbReference type="EMBL" id="GAA0430266.1"/>
    </source>
</evidence>
<evidence type="ECO:0000259" key="2">
    <source>
        <dbReference type="Pfam" id="PF01882"/>
    </source>
</evidence>
<comment type="caution">
    <text evidence="3">The sequence shown here is derived from an EMBL/GenBank/DDBJ whole genome shotgun (WGS) entry which is preliminary data.</text>
</comment>
<keyword evidence="1" id="KW-1133">Transmembrane helix</keyword>
<accession>A0ABN0Z3I8</accession>
<dbReference type="PANTHER" id="PTHR34351:SF2">
    <property type="entry name" value="DUF58 DOMAIN-CONTAINING PROTEIN"/>
    <property type="match status" value="1"/>
</dbReference>
<protein>
    <submittedName>
        <fullName evidence="3">DUF58 domain-containing protein</fullName>
    </submittedName>
</protein>
<feature type="domain" description="DUF58" evidence="2">
    <location>
        <begin position="220"/>
        <end position="380"/>
    </location>
</feature>
<proteinExistence type="predicted"/>
<keyword evidence="1" id="KW-0472">Membrane</keyword>